<evidence type="ECO:0000313" key="2">
    <source>
        <dbReference type="Proteomes" id="UP000479710"/>
    </source>
</evidence>
<proteinExistence type="predicted"/>
<sequence length="70" mass="8226">MRPWQEGRRAQAAAPPCRLIFDSRCPAPRRLSPPHHLIGRHRLHVELVIKYFIEGYGNRIYPKSTFCIED</sequence>
<evidence type="ECO:0000313" key="1">
    <source>
        <dbReference type="EMBL" id="KAF0894745.1"/>
    </source>
</evidence>
<keyword evidence="2" id="KW-1185">Reference proteome</keyword>
<organism evidence="1 2">
    <name type="scientific">Oryza meyeriana var. granulata</name>
    <dbReference type="NCBI Taxonomy" id="110450"/>
    <lineage>
        <taxon>Eukaryota</taxon>
        <taxon>Viridiplantae</taxon>
        <taxon>Streptophyta</taxon>
        <taxon>Embryophyta</taxon>
        <taxon>Tracheophyta</taxon>
        <taxon>Spermatophyta</taxon>
        <taxon>Magnoliopsida</taxon>
        <taxon>Liliopsida</taxon>
        <taxon>Poales</taxon>
        <taxon>Poaceae</taxon>
        <taxon>BOP clade</taxon>
        <taxon>Oryzoideae</taxon>
        <taxon>Oryzeae</taxon>
        <taxon>Oryzinae</taxon>
        <taxon>Oryza</taxon>
        <taxon>Oryza meyeriana</taxon>
    </lineage>
</organism>
<name>A0A6G1C269_9ORYZ</name>
<comment type="caution">
    <text evidence="1">The sequence shown here is derived from an EMBL/GenBank/DDBJ whole genome shotgun (WGS) entry which is preliminary data.</text>
</comment>
<reference evidence="1 2" key="1">
    <citation type="submission" date="2019-11" db="EMBL/GenBank/DDBJ databases">
        <title>Whole genome sequence of Oryza granulata.</title>
        <authorList>
            <person name="Li W."/>
        </authorList>
    </citation>
    <scope>NUCLEOTIDE SEQUENCE [LARGE SCALE GENOMIC DNA]</scope>
    <source>
        <strain evidence="2">cv. Menghai</strain>
        <tissue evidence="1">Leaf</tissue>
    </source>
</reference>
<dbReference type="AlphaFoldDB" id="A0A6G1C269"/>
<gene>
    <name evidence="1" type="ORF">E2562_002031</name>
</gene>
<accession>A0A6G1C269</accession>
<dbReference type="EMBL" id="SPHZ02000010">
    <property type="protein sequence ID" value="KAF0894745.1"/>
    <property type="molecule type" value="Genomic_DNA"/>
</dbReference>
<dbReference type="Proteomes" id="UP000479710">
    <property type="component" value="Unassembled WGS sequence"/>
</dbReference>
<protein>
    <submittedName>
        <fullName evidence="1">Uncharacterized protein</fullName>
    </submittedName>
</protein>